<name>A0A5C6DJ51_9BACT</name>
<evidence type="ECO:0000313" key="4">
    <source>
        <dbReference type="Proteomes" id="UP000319143"/>
    </source>
</evidence>
<feature type="signal peptide" evidence="2">
    <location>
        <begin position="1"/>
        <end position="26"/>
    </location>
</feature>
<protein>
    <recommendedName>
        <fullName evidence="5">Beta-hexosaminidase bacterial type N-terminal domain-containing protein</fullName>
    </recommendedName>
</protein>
<evidence type="ECO:0000256" key="1">
    <source>
        <dbReference type="ARBA" id="ARBA00022801"/>
    </source>
</evidence>
<keyword evidence="1" id="KW-0378">Hydrolase</keyword>
<evidence type="ECO:0008006" key="5">
    <source>
        <dbReference type="Google" id="ProtNLM"/>
    </source>
</evidence>
<keyword evidence="2" id="KW-0732">Signal</keyword>
<dbReference type="GO" id="GO:0016787">
    <property type="term" value="F:hydrolase activity"/>
    <property type="evidence" value="ECO:0007669"/>
    <property type="project" value="UniProtKB-KW"/>
</dbReference>
<dbReference type="GO" id="GO:0005975">
    <property type="term" value="P:carbohydrate metabolic process"/>
    <property type="evidence" value="ECO:0007669"/>
    <property type="project" value="UniProtKB-ARBA"/>
</dbReference>
<dbReference type="EMBL" id="SJPV01000006">
    <property type="protein sequence ID" value="TWU35927.1"/>
    <property type="molecule type" value="Genomic_DNA"/>
</dbReference>
<evidence type="ECO:0000256" key="2">
    <source>
        <dbReference type="SAM" id="SignalP"/>
    </source>
</evidence>
<comment type="caution">
    <text evidence="3">The sequence shown here is derived from an EMBL/GenBank/DDBJ whole genome shotgun (WGS) entry which is preliminary data.</text>
</comment>
<dbReference type="OrthoDB" id="99887at2"/>
<sequence length="704" mass="80738" precursor="true">MSHRPTLRNRFALLVLAAWVASPSQAADPFTVANQYSAPEIDYGLERLERSLKNRKLELTVSHDRAADLTLTCEQNPDPDCHDGYSLHHSDSGYEIRAQNGRGILYGILEFADQLDHGAAVDGIQPKSVQSHFPFRAIKFNLPWYSYRSGQNLSLHLDTCRDLDFWRAFLDMMVENKFNTLSLWNMHPFAYMVRSPSFPDASPFDEDELAEWQSFWKSLFSMARRRGINTYVVNWNIFVSAEFAEAYGGVDQAESSQFFGDGETSEEIEQYTRELVTQTIDEYDDLTGLGLTLGERMGGMTSAERRDWIDRTIIAGLKAAKRPARLIYRAPLSADKRSGGSTSVTTEKITRDAIETMGMDDTVWIEFKFNWSHGHSSPRLSIVHGGMLTDTYWDPPSDRFKAIWTMRNEDFFVLRWAQPDFIREFIRLNSQPYAAGCFVGSECYIPAKDYITQDQHRNWDYAFERQWLFYKVWGNLLFDPQTPDRLFAQALEDRFAGIDGTQLLDAWKLASSSANRLASFYRATWDATLYSEGFAKNNGKLISVDELIKQPVLDRTYISIDDFVNHDIDDPDRVNPLQLADQLEVDCLEALRLVAVARHQSSDAASATLSIELNDIEAWAWHGRYFAEKLRGAVALARHRRTKNGSDQEAAIERLTAAKACWEKLTEHVERYNQPVIPYQFDPEYSWRKQMPLVERDIAIAHSP</sequence>
<accession>A0A5C6DJ51</accession>
<feature type="chain" id="PRO_5022757128" description="Beta-hexosaminidase bacterial type N-terminal domain-containing protein" evidence="2">
    <location>
        <begin position="27"/>
        <end position="704"/>
    </location>
</feature>
<dbReference type="Proteomes" id="UP000319143">
    <property type="component" value="Unassembled WGS sequence"/>
</dbReference>
<dbReference type="InterPro" id="IPR029018">
    <property type="entry name" value="Hex-like_dom2"/>
</dbReference>
<dbReference type="RefSeq" id="WP_146527996.1">
    <property type="nucleotide sequence ID" value="NZ_SJPV01000006.1"/>
</dbReference>
<dbReference type="AlphaFoldDB" id="A0A5C6DJ51"/>
<reference evidence="3 4" key="1">
    <citation type="submission" date="2019-02" db="EMBL/GenBank/DDBJ databases">
        <title>Deep-cultivation of Planctomycetes and their phenomic and genomic characterization uncovers novel biology.</title>
        <authorList>
            <person name="Wiegand S."/>
            <person name="Jogler M."/>
            <person name="Boedeker C."/>
            <person name="Pinto D."/>
            <person name="Vollmers J."/>
            <person name="Rivas-Marin E."/>
            <person name="Kohn T."/>
            <person name="Peeters S.H."/>
            <person name="Heuer A."/>
            <person name="Rast P."/>
            <person name="Oberbeckmann S."/>
            <person name="Bunk B."/>
            <person name="Jeske O."/>
            <person name="Meyerdierks A."/>
            <person name="Storesund J.E."/>
            <person name="Kallscheuer N."/>
            <person name="Luecker S."/>
            <person name="Lage O.M."/>
            <person name="Pohl T."/>
            <person name="Merkel B.J."/>
            <person name="Hornburger P."/>
            <person name="Mueller R.-W."/>
            <person name="Bruemmer F."/>
            <person name="Labrenz M."/>
            <person name="Spormann A.M."/>
            <person name="Op Den Camp H."/>
            <person name="Overmann J."/>
            <person name="Amann R."/>
            <person name="Jetten M.S.M."/>
            <person name="Mascher T."/>
            <person name="Medema M.H."/>
            <person name="Devos D.P."/>
            <person name="Kaster A.-K."/>
            <person name="Ovreas L."/>
            <person name="Rohde M."/>
            <person name="Galperin M.Y."/>
            <person name="Jogler C."/>
        </authorList>
    </citation>
    <scope>NUCLEOTIDE SEQUENCE [LARGE SCALE GENOMIC DNA]</scope>
    <source>
        <strain evidence="3 4">Poly41</strain>
    </source>
</reference>
<organism evidence="3 4">
    <name type="scientific">Novipirellula artificiosorum</name>
    <dbReference type="NCBI Taxonomy" id="2528016"/>
    <lineage>
        <taxon>Bacteria</taxon>
        <taxon>Pseudomonadati</taxon>
        <taxon>Planctomycetota</taxon>
        <taxon>Planctomycetia</taxon>
        <taxon>Pirellulales</taxon>
        <taxon>Pirellulaceae</taxon>
        <taxon>Novipirellula</taxon>
    </lineage>
</organism>
<gene>
    <name evidence="3" type="ORF">Poly41_36790</name>
</gene>
<dbReference type="SUPFAM" id="SSF55545">
    <property type="entry name" value="beta-N-acetylhexosaminidase-like domain"/>
    <property type="match status" value="1"/>
</dbReference>
<proteinExistence type="predicted"/>
<keyword evidence="4" id="KW-1185">Reference proteome</keyword>
<evidence type="ECO:0000313" key="3">
    <source>
        <dbReference type="EMBL" id="TWU35927.1"/>
    </source>
</evidence>